<evidence type="ECO:0000313" key="2">
    <source>
        <dbReference type="EMBL" id="QSQ26781.1"/>
    </source>
</evidence>
<evidence type="ECO:0008006" key="4">
    <source>
        <dbReference type="Google" id="ProtNLM"/>
    </source>
</evidence>
<sequence>MTTARRSFRSFSLLALLSLSACDSKPEDTDPPPSNGPAATLRGQLTMEPDTELNGPVRLALAWYPTLLAGDTGTLMQPTGIVTEDLAFSGGFPASYTFDVRTPPPADALVELGEGMKGKGAAGILLAYNDGNGNGTLDTIPADGAPVDHVLGASLAWTRPPAFMVIYLDSAQAPATGLKQGFNLMRINSNLSSELVPLDTSIPLSLHDDPMLDAFVCEAAWDGNTEQVPCGLPGHEAPDEDTLELFADAVFKGNAADFSLAVSQDGASVKDAQVTVGDLVAAYDAERGRYILHLDEASTVVESGLVTLVARRGDAAVGRTVVVPSDFQVTWPTVPMSYSPGAPMQVAWTKSQGATRYSVRVIAGEGYALASTGTQKTSLSVTPEAYEGTATLRIEAINVNDRLMMRRVREVPLSFTACDTVTPGSGLTVEGYFMQLAPDFLGGEESSEVHADVKDDGVSVTDAKVLLSGWDVPYVREVGAFHNGFYTLGGGTGLGDTVELRVMRQGEVLCRTLTLPGDFALHLDAPVRRPTGSSWSMDWTRAQGAVQYELWLGKSFNEPVYSASTNELEYTFENIDFVGELDLRFSAVAHPAHNDTLGWMDVKRTRIGSATFTQ</sequence>
<evidence type="ECO:0000313" key="3">
    <source>
        <dbReference type="Proteomes" id="UP000662747"/>
    </source>
</evidence>
<feature type="chain" id="PRO_5047388174" description="Lipoprotein" evidence="1">
    <location>
        <begin position="22"/>
        <end position="614"/>
    </location>
</feature>
<dbReference type="PROSITE" id="PS51257">
    <property type="entry name" value="PROKAR_LIPOPROTEIN"/>
    <property type="match status" value="1"/>
</dbReference>
<name>A0ABX7P8M9_9BACT</name>
<dbReference type="Proteomes" id="UP000662747">
    <property type="component" value="Chromosome"/>
</dbReference>
<gene>
    <name evidence="2" type="ORF">JY651_18465</name>
</gene>
<reference evidence="2 3" key="1">
    <citation type="submission" date="2021-02" db="EMBL/GenBank/DDBJ databases">
        <title>De Novo genome assembly of isolated myxobacteria.</title>
        <authorList>
            <person name="Stevens D.C."/>
        </authorList>
    </citation>
    <scope>NUCLEOTIDE SEQUENCE [LARGE SCALE GENOMIC DNA]</scope>
    <source>
        <strain evidence="3">SCPEA02</strain>
    </source>
</reference>
<dbReference type="RefSeq" id="WP_206728323.1">
    <property type="nucleotide sequence ID" value="NZ_CP071090.1"/>
</dbReference>
<accession>A0ABX7P8M9</accession>
<feature type="signal peptide" evidence="1">
    <location>
        <begin position="1"/>
        <end position="21"/>
    </location>
</feature>
<dbReference type="EMBL" id="CP071090">
    <property type="protein sequence ID" value="QSQ26781.1"/>
    <property type="molecule type" value="Genomic_DNA"/>
</dbReference>
<keyword evidence="1" id="KW-0732">Signal</keyword>
<keyword evidence="3" id="KW-1185">Reference proteome</keyword>
<organism evidence="2 3">
    <name type="scientific">Pyxidicoccus parkwayensis</name>
    <dbReference type="NCBI Taxonomy" id="2813578"/>
    <lineage>
        <taxon>Bacteria</taxon>
        <taxon>Pseudomonadati</taxon>
        <taxon>Myxococcota</taxon>
        <taxon>Myxococcia</taxon>
        <taxon>Myxococcales</taxon>
        <taxon>Cystobacterineae</taxon>
        <taxon>Myxococcaceae</taxon>
        <taxon>Pyxidicoccus</taxon>
    </lineage>
</organism>
<evidence type="ECO:0000256" key="1">
    <source>
        <dbReference type="SAM" id="SignalP"/>
    </source>
</evidence>
<protein>
    <recommendedName>
        <fullName evidence="4">Lipoprotein</fullName>
    </recommendedName>
</protein>
<proteinExistence type="predicted"/>